<accession>A0A931IFH3</accession>
<dbReference type="InterPro" id="IPR026881">
    <property type="entry name" value="WYL_dom"/>
</dbReference>
<evidence type="ECO:0000259" key="3">
    <source>
        <dbReference type="Pfam" id="PF13625"/>
    </source>
</evidence>
<dbReference type="PROSITE" id="PS52050">
    <property type="entry name" value="WYL"/>
    <property type="match status" value="1"/>
</dbReference>
<sequence>MSATAPETPVRQPRASAKPQAGETATLAAWLAARTDAQLVTLLHVRPDLAVPLPSSMTVLAARAQQRASVLRATDDLDTLEFAVVELLVAHSVRRPAGDATPPHRKTIQAAVKGRATKAALDAALDRLSTRALVWFDGDAVHLVPATAEALPWPLGSTTELPDALTETEVDAALSEISPAERALLDKLAATGPRGRSKDAAPTAPPDRPIQRLLARRLLHLIDEETVELPVTVGQILRDEPVTHPHALTPPKPPQRKYAAAEVNAVAAGEVGELLRHSDGVLESLGAVPAPALRAGGLGVRELRRVAKQIGVEEQRAGLLVELLAAAKLVEKGSPDLDADSDDEFWAPTPASDAWQAAPPARRWLVLARAWLELDRMPWMIGMRDPNDKPLAALAIELRNPHAVRDRRAILDLLAEYPTGTALDAGDVAKLLAWRQPRRRRHFRAEAVGHVLREAGELGLIGRGALASPARALLHDGPTSAADAETAMAAALPEPVDHVLVQADLTVIAPGPLVPELQQRIALVADVESAGAATVYRVGETSVRRALDAGLTAAELHALFTTHSRTPVPQALTYLIDDVARRHGQLRAGVAQSFVRSDDPALLAQVLAAPVAGDLALRAIAPTVAIALAPLGEVLDALRGAGFAPAGEDSSGVIVDLRPHGARIAARPLARQPYRPTPPSTEQLESLVAELRAGDRAAAARSGRSVRTDGTRTSTAATLALLQLAARARRQVNIGYVDAQGVASQRVVEPLEVGNGQLDARDPVTGAVRHFTLHRIASVALLE</sequence>
<dbReference type="EMBL" id="JADMLG010000016">
    <property type="protein sequence ID" value="MBH0780564.1"/>
    <property type="molecule type" value="Genomic_DNA"/>
</dbReference>
<keyword evidence="4" id="KW-0067">ATP-binding</keyword>
<comment type="caution">
    <text evidence="4">The sequence shown here is derived from an EMBL/GenBank/DDBJ whole genome shotgun (WGS) entry which is preliminary data.</text>
</comment>
<feature type="domain" description="Helicase XPB/Ssl2 N-terminal" evidence="3">
    <location>
        <begin position="499"/>
        <end position="621"/>
    </location>
</feature>
<dbReference type="Pfam" id="PF13625">
    <property type="entry name" value="Helicase_C_3"/>
    <property type="match status" value="1"/>
</dbReference>
<evidence type="ECO:0000313" key="5">
    <source>
        <dbReference type="Proteomes" id="UP000655751"/>
    </source>
</evidence>
<keyword evidence="4" id="KW-0378">Hydrolase</keyword>
<protein>
    <submittedName>
        <fullName evidence="4">Helicase-associated domain-containing protein</fullName>
    </submittedName>
</protein>
<reference evidence="4" key="1">
    <citation type="submission" date="2020-11" db="EMBL/GenBank/DDBJ databases">
        <title>Nocardia NEAU-351.nov., a novel actinomycete isolated from the cow dung.</title>
        <authorList>
            <person name="Zhang X."/>
        </authorList>
    </citation>
    <scope>NUCLEOTIDE SEQUENCE</scope>
    <source>
        <strain evidence="4">NEAU-351</strain>
    </source>
</reference>
<dbReference type="Proteomes" id="UP000655751">
    <property type="component" value="Unassembled WGS sequence"/>
</dbReference>
<feature type="region of interest" description="Disordered" evidence="1">
    <location>
        <begin position="1"/>
        <end position="21"/>
    </location>
</feature>
<dbReference type="InterPro" id="IPR032830">
    <property type="entry name" value="XPB/Ssl2_N"/>
</dbReference>
<gene>
    <name evidence="4" type="ORF">IT779_30255</name>
</gene>
<feature type="domain" description="WYL" evidence="2">
    <location>
        <begin position="718"/>
        <end position="780"/>
    </location>
</feature>
<feature type="region of interest" description="Disordered" evidence="1">
    <location>
        <begin position="189"/>
        <end position="209"/>
    </location>
</feature>
<keyword evidence="4" id="KW-0347">Helicase</keyword>
<dbReference type="Pfam" id="PF13280">
    <property type="entry name" value="WYL"/>
    <property type="match status" value="1"/>
</dbReference>
<keyword evidence="4" id="KW-0547">Nucleotide-binding</keyword>
<evidence type="ECO:0000256" key="1">
    <source>
        <dbReference type="SAM" id="MobiDB-lite"/>
    </source>
</evidence>
<organism evidence="4 5">
    <name type="scientific">Nocardia bovistercoris</name>
    <dbReference type="NCBI Taxonomy" id="2785916"/>
    <lineage>
        <taxon>Bacteria</taxon>
        <taxon>Bacillati</taxon>
        <taxon>Actinomycetota</taxon>
        <taxon>Actinomycetes</taxon>
        <taxon>Mycobacteriales</taxon>
        <taxon>Nocardiaceae</taxon>
        <taxon>Nocardia</taxon>
    </lineage>
</organism>
<evidence type="ECO:0000313" key="4">
    <source>
        <dbReference type="EMBL" id="MBH0780564.1"/>
    </source>
</evidence>
<dbReference type="GO" id="GO:0004386">
    <property type="term" value="F:helicase activity"/>
    <property type="evidence" value="ECO:0007669"/>
    <property type="project" value="UniProtKB-KW"/>
</dbReference>
<keyword evidence="5" id="KW-1185">Reference proteome</keyword>
<proteinExistence type="predicted"/>
<name>A0A931IFH3_9NOCA</name>
<dbReference type="AlphaFoldDB" id="A0A931IFH3"/>
<evidence type="ECO:0000259" key="2">
    <source>
        <dbReference type="Pfam" id="PF13280"/>
    </source>
</evidence>